<feature type="signal peptide" evidence="1">
    <location>
        <begin position="1"/>
        <end position="22"/>
    </location>
</feature>
<protein>
    <submittedName>
        <fullName evidence="2">Uncharacterized protein</fullName>
    </submittedName>
</protein>
<evidence type="ECO:0000313" key="2">
    <source>
        <dbReference type="EMBL" id="PAV73865.1"/>
    </source>
</evidence>
<dbReference type="EMBL" id="LIAE01008458">
    <property type="protein sequence ID" value="PAV73865.1"/>
    <property type="molecule type" value="Genomic_DNA"/>
</dbReference>
<comment type="caution">
    <text evidence="2">The sequence shown here is derived from an EMBL/GenBank/DDBJ whole genome shotgun (WGS) entry which is preliminary data.</text>
</comment>
<name>A0A2A2KIV6_9BILA</name>
<dbReference type="OrthoDB" id="5850739at2759"/>
<sequence length="196" mass="22709">MNIQQWCCTMWVICLKSVFVLANDWSCGIGVVTKKVSYAMVFMSDFKGVNQCCVEHDQLIDMSVHRQEADRIFCQCLANSGSWYVRNVVKHLYCASVSFYTMVLAGEPRKFYPHGFNQTAVEHGHLNQTGDLISIVSSGYPNYQSVPSNQPQPHQPIRAFRQEFIHQPPAWHWPSIEHEPRHYQRAEFTAEDFHRV</sequence>
<reference evidence="2 3" key="1">
    <citation type="journal article" date="2017" name="Curr. Biol.">
        <title>Genome architecture and evolution of a unichromosomal asexual nematode.</title>
        <authorList>
            <person name="Fradin H."/>
            <person name="Zegar C."/>
            <person name="Gutwein M."/>
            <person name="Lucas J."/>
            <person name="Kovtun M."/>
            <person name="Corcoran D."/>
            <person name="Baugh L.R."/>
            <person name="Kiontke K."/>
            <person name="Gunsalus K."/>
            <person name="Fitch D.H."/>
            <person name="Piano F."/>
        </authorList>
    </citation>
    <scope>NUCLEOTIDE SEQUENCE [LARGE SCALE GENOMIC DNA]</scope>
    <source>
        <strain evidence="2">PF1309</strain>
    </source>
</reference>
<gene>
    <name evidence="2" type="ORF">WR25_16054</name>
</gene>
<evidence type="ECO:0000256" key="1">
    <source>
        <dbReference type="SAM" id="SignalP"/>
    </source>
</evidence>
<keyword evidence="1" id="KW-0732">Signal</keyword>
<keyword evidence="3" id="KW-1185">Reference proteome</keyword>
<feature type="chain" id="PRO_5012765067" evidence="1">
    <location>
        <begin position="23"/>
        <end position="196"/>
    </location>
</feature>
<organism evidence="2 3">
    <name type="scientific">Diploscapter pachys</name>
    <dbReference type="NCBI Taxonomy" id="2018661"/>
    <lineage>
        <taxon>Eukaryota</taxon>
        <taxon>Metazoa</taxon>
        <taxon>Ecdysozoa</taxon>
        <taxon>Nematoda</taxon>
        <taxon>Chromadorea</taxon>
        <taxon>Rhabditida</taxon>
        <taxon>Rhabditina</taxon>
        <taxon>Rhabditomorpha</taxon>
        <taxon>Rhabditoidea</taxon>
        <taxon>Rhabditidae</taxon>
        <taxon>Diploscapter</taxon>
    </lineage>
</organism>
<dbReference type="Proteomes" id="UP000218231">
    <property type="component" value="Unassembled WGS sequence"/>
</dbReference>
<proteinExistence type="predicted"/>
<dbReference type="AlphaFoldDB" id="A0A2A2KIV6"/>
<accession>A0A2A2KIV6</accession>
<evidence type="ECO:0000313" key="3">
    <source>
        <dbReference type="Proteomes" id="UP000218231"/>
    </source>
</evidence>